<feature type="compositionally biased region" description="Basic and acidic residues" evidence="1">
    <location>
        <begin position="8"/>
        <end position="24"/>
    </location>
</feature>
<feature type="region of interest" description="Disordered" evidence="1">
    <location>
        <begin position="42"/>
        <end position="80"/>
    </location>
</feature>
<reference evidence="3" key="1">
    <citation type="journal article" date="2010" name="Nat. Biotechnol.">
        <title>Draft genome sequence of the oilseed species Ricinus communis.</title>
        <authorList>
            <person name="Chan A.P."/>
            <person name="Crabtree J."/>
            <person name="Zhao Q."/>
            <person name="Lorenzi H."/>
            <person name="Orvis J."/>
            <person name="Puiu D."/>
            <person name="Melake-Berhan A."/>
            <person name="Jones K.M."/>
            <person name="Redman J."/>
            <person name="Chen G."/>
            <person name="Cahoon E.B."/>
            <person name="Gedil M."/>
            <person name="Stanke M."/>
            <person name="Haas B.J."/>
            <person name="Wortman J.R."/>
            <person name="Fraser-Liggett C.M."/>
            <person name="Ravel J."/>
            <person name="Rabinowicz P.D."/>
        </authorList>
    </citation>
    <scope>NUCLEOTIDE SEQUENCE [LARGE SCALE GENOMIC DNA]</scope>
    <source>
        <strain evidence="3">cv. Hale</strain>
    </source>
</reference>
<evidence type="ECO:0000313" key="2">
    <source>
        <dbReference type="EMBL" id="EEF44098.1"/>
    </source>
</evidence>
<evidence type="ECO:0000256" key="1">
    <source>
        <dbReference type="SAM" id="MobiDB-lite"/>
    </source>
</evidence>
<dbReference type="Proteomes" id="UP000008311">
    <property type="component" value="Unassembled WGS sequence"/>
</dbReference>
<proteinExistence type="predicted"/>
<dbReference type="AlphaFoldDB" id="B9RX69"/>
<dbReference type="eggNOG" id="ENOG502SCEQ">
    <property type="taxonomic scope" value="Eukaryota"/>
</dbReference>
<gene>
    <name evidence="2" type="ORF">RCOM_0818500</name>
</gene>
<dbReference type="InParanoid" id="B9RX69"/>
<feature type="region of interest" description="Disordered" evidence="1">
    <location>
        <begin position="1"/>
        <end position="24"/>
    </location>
</feature>
<dbReference type="Pfam" id="PF10714">
    <property type="entry name" value="LEA_6"/>
    <property type="match status" value="1"/>
</dbReference>
<protein>
    <submittedName>
        <fullName evidence="2">Uncharacterized protein</fullName>
    </submittedName>
</protein>
<dbReference type="InterPro" id="IPR018930">
    <property type="entry name" value="LEA-18"/>
</dbReference>
<dbReference type="STRING" id="3988.B9RX69"/>
<dbReference type="EMBL" id="EQ973826">
    <property type="protein sequence ID" value="EEF44098.1"/>
    <property type="molecule type" value="Genomic_DNA"/>
</dbReference>
<name>B9RX69_RICCO</name>
<organism evidence="2 3">
    <name type="scientific">Ricinus communis</name>
    <name type="common">Castor bean</name>
    <dbReference type="NCBI Taxonomy" id="3988"/>
    <lineage>
        <taxon>Eukaryota</taxon>
        <taxon>Viridiplantae</taxon>
        <taxon>Streptophyta</taxon>
        <taxon>Embryophyta</taxon>
        <taxon>Tracheophyta</taxon>
        <taxon>Spermatophyta</taxon>
        <taxon>Magnoliopsida</taxon>
        <taxon>eudicotyledons</taxon>
        <taxon>Gunneridae</taxon>
        <taxon>Pentapetalae</taxon>
        <taxon>rosids</taxon>
        <taxon>fabids</taxon>
        <taxon>Malpighiales</taxon>
        <taxon>Euphorbiaceae</taxon>
        <taxon>Acalyphoideae</taxon>
        <taxon>Acalypheae</taxon>
        <taxon>Ricinus</taxon>
    </lineage>
</organism>
<keyword evidence="3" id="KW-1185">Reference proteome</keyword>
<sequence length="80" mass="8670">MENSSEQMVKKTENEGNKEVEVRLPVKTSPYVQYNTLEDYKRQGYGAEGHKPVKPNQGGGGTDAPTVSGHGLPQGTKPVL</sequence>
<evidence type="ECO:0000313" key="3">
    <source>
        <dbReference type="Proteomes" id="UP000008311"/>
    </source>
</evidence>
<accession>B9RX69</accession>